<dbReference type="EnsemblProtists" id="EOD25526">
    <property type="protein sequence ID" value="EOD25526"/>
    <property type="gene ID" value="EMIHUDRAFT_254582"/>
</dbReference>
<feature type="chain" id="PRO_5044291503" description="Secreted protein" evidence="2">
    <location>
        <begin position="20"/>
        <end position="93"/>
    </location>
</feature>
<dbReference type="HOGENOM" id="CLU_2404168_0_0_1"/>
<feature type="compositionally biased region" description="Basic and acidic residues" evidence="1">
    <location>
        <begin position="25"/>
        <end position="38"/>
    </location>
</feature>
<reference evidence="4" key="1">
    <citation type="journal article" date="2013" name="Nature">
        <title>Pan genome of the phytoplankton Emiliania underpins its global distribution.</title>
        <authorList>
            <person name="Read B.A."/>
            <person name="Kegel J."/>
            <person name="Klute M.J."/>
            <person name="Kuo A."/>
            <person name="Lefebvre S.C."/>
            <person name="Maumus F."/>
            <person name="Mayer C."/>
            <person name="Miller J."/>
            <person name="Monier A."/>
            <person name="Salamov A."/>
            <person name="Young J."/>
            <person name="Aguilar M."/>
            <person name="Claverie J.M."/>
            <person name="Frickenhaus S."/>
            <person name="Gonzalez K."/>
            <person name="Herman E.K."/>
            <person name="Lin Y.C."/>
            <person name="Napier J."/>
            <person name="Ogata H."/>
            <person name="Sarno A.F."/>
            <person name="Shmutz J."/>
            <person name="Schroeder D."/>
            <person name="de Vargas C."/>
            <person name="Verret F."/>
            <person name="von Dassow P."/>
            <person name="Valentin K."/>
            <person name="Van de Peer Y."/>
            <person name="Wheeler G."/>
            <person name="Dacks J.B."/>
            <person name="Delwiche C.F."/>
            <person name="Dyhrman S.T."/>
            <person name="Glockner G."/>
            <person name="John U."/>
            <person name="Richards T."/>
            <person name="Worden A.Z."/>
            <person name="Zhang X."/>
            <person name="Grigoriev I.V."/>
            <person name="Allen A.E."/>
            <person name="Bidle K."/>
            <person name="Borodovsky M."/>
            <person name="Bowler C."/>
            <person name="Brownlee C."/>
            <person name="Cock J.M."/>
            <person name="Elias M."/>
            <person name="Gladyshev V.N."/>
            <person name="Groth M."/>
            <person name="Guda C."/>
            <person name="Hadaegh A."/>
            <person name="Iglesias-Rodriguez M.D."/>
            <person name="Jenkins J."/>
            <person name="Jones B.M."/>
            <person name="Lawson T."/>
            <person name="Leese F."/>
            <person name="Lindquist E."/>
            <person name="Lobanov A."/>
            <person name="Lomsadze A."/>
            <person name="Malik S.B."/>
            <person name="Marsh M.E."/>
            <person name="Mackinder L."/>
            <person name="Mock T."/>
            <person name="Mueller-Roeber B."/>
            <person name="Pagarete A."/>
            <person name="Parker M."/>
            <person name="Probert I."/>
            <person name="Quesneville H."/>
            <person name="Raines C."/>
            <person name="Rensing S.A."/>
            <person name="Riano-Pachon D.M."/>
            <person name="Richier S."/>
            <person name="Rokitta S."/>
            <person name="Shiraiwa Y."/>
            <person name="Soanes D.M."/>
            <person name="van der Giezen M."/>
            <person name="Wahlund T.M."/>
            <person name="Williams B."/>
            <person name="Wilson W."/>
            <person name="Wolfe G."/>
            <person name="Wurch L.L."/>
        </authorList>
    </citation>
    <scope>NUCLEOTIDE SEQUENCE</scope>
</reference>
<dbReference type="KEGG" id="ehx:EMIHUDRAFT_254582"/>
<evidence type="ECO:0000313" key="4">
    <source>
        <dbReference type="Proteomes" id="UP000013827"/>
    </source>
</evidence>
<proteinExistence type="predicted"/>
<keyword evidence="4" id="KW-1185">Reference proteome</keyword>
<dbReference type="AlphaFoldDB" id="A0A0D3JPU1"/>
<evidence type="ECO:0000313" key="3">
    <source>
        <dbReference type="EnsemblProtists" id="EOD25526"/>
    </source>
</evidence>
<accession>A0A0D3JPU1</accession>
<dbReference type="Proteomes" id="UP000013827">
    <property type="component" value="Unassembled WGS sequence"/>
</dbReference>
<feature type="signal peptide" evidence="2">
    <location>
        <begin position="1"/>
        <end position="19"/>
    </location>
</feature>
<feature type="region of interest" description="Disordered" evidence="1">
    <location>
        <begin position="25"/>
        <end position="44"/>
    </location>
</feature>
<dbReference type="RefSeq" id="XP_005777955.1">
    <property type="nucleotide sequence ID" value="XM_005777898.1"/>
</dbReference>
<dbReference type="GeneID" id="17271073"/>
<evidence type="ECO:0000256" key="1">
    <source>
        <dbReference type="SAM" id="MobiDB-lite"/>
    </source>
</evidence>
<evidence type="ECO:0008006" key="5">
    <source>
        <dbReference type="Google" id="ProtNLM"/>
    </source>
</evidence>
<dbReference type="PaxDb" id="2903-EOD25526"/>
<organism evidence="3 4">
    <name type="scientific">Emiliania huxleyi (strain CCMP1516)</name>
    <dbReference type="NCBI Taxonomy" id="280463"/>
    <lineage>
        <taxon>Eukaryota</taxon>
        <taxon>Haptista</taxon>
        <taxon>Haptophyta</taxon>
        <taxon>Prymnesiophyceae</taxon>
        <taxon>Isochrysidales</taxon>
        <taxon>Noelaerhabdaceae</taxon>
        <taxon>Emiliania</taxon>
    </lineage>
</organism>
<keyword evidence="2" id="KW-0732">Signal</keyword>
<name>A0A0D3JPU1_EMIH1</name>
<reference evidence="3" key="2">
    <citation type="submission" date="2024-10" db="UniProtKB">
        <authorList>
            <consortium name="EnsemblProtists"/>
        </authorList>
    </citation>
    <scope>IDENTIFICATION</scope>
</reference>
<protein>
    <recommendedName>
        <fullName evidence="5">Secreted protein</fullName>
    </recommendedName>
</protein>
<sequence>MPSALFGSGFLFALRMGCGTSKQKQEAMDEMDVSKHGAESPSYHMTTLRPYRTSRRSPRQAVRNFVRFCASRRTGEDCVARLCSVGGMGTAVS</sequence>
<evidence type="ECO:0000256" key="2">
    <source>
        <dbReference type="SAM" id="SignalP"/>
    </source>
</evidence>